<name>A0A1G7XUJ7_9RHOB</name>
<evidence type="ECO:0000256" key="1">
    <source>
        <dbReference type="ARBA" id="ARBA00022857"/>
    </source>
</evidence>
<dbReference type="InterPro" id="IPR036291">
    <property type="entry name" value="NAD(P)-bd_dom_sf"/>
</dbReference>
<gene>
    <name evidence="3" type="ORF">SAMN04489759_11361</name>
</gene>
<protein>
    <submittedName>
        <fullName evidence="3">NADPH2:quinone reductase</fullName>
    </submittedName>
</protein>
<dbReference type="InterPro" id="IPR020843">
    <property type="entry name" value="ER"/>
</dbReference>
<dbReference type="AlphaFoldDB" id="A0A1G7XUJ7"/>
<sequence length="330" mass="34600">MHAVTYDRFGAAADVLRLTEIDTPAPQPGEVCVALRFSGVNPSDVKARAGTRPGVTKPPFPQVIPHSDGAGEITAVGAGVDRARVGQRVWLWNAQWQRAFGTAATHITLPAHQAVPLPESVSYETGAQMGIPGLTACHAVFGGGAVAGETVLIQGGAGTVGYLAVQLAKWGGARVIATCSPRDADLVRNAGADAVLDYADPELAQKILKANDGKPVETIVETEFGLNVDTDTEVIAPNGRIAAYGSAGEMSPTLPFYPLLFKAVTIDIVLIYLLAAGPREQAITRLHHALEDGALHCPVDSVLRLAEAARAHEMVEAGRRSGAVLLDCQR</sequence>
<dbReference type="Pfam" id="PF08240">
    <property type="entry name" value="ADH_N"/>
    <property type="match status" value="1"/>
</dbReference>
<dbReference type="RefSeq" id="WP_093743939.1">
    <property type="nucleotide sequence ID" value="NZ_FNBP01000013.1"/>
</dbReference>
<keyword evidence="4" id="KW-1185">Reference proteome</keyword>
<dbReference type="InterPro" id="IPR011032">
    <property type="entry name" value="GroES-like_sf"/>
</dbReference>
<dbReference type="Gene3D" id="3.40.50.720">
    <property type="entry name" value="NAD(P)-binding Rossmann-like Domain"/>
    <property type="match status" value="1"/>
</dbReference>
<dbReference type="GO" id="GO:0016491">
    <property type="term" value="F:oxidoreductase activity"/>
    <property type="evidence" value="ECO:0007669"/>
    <property type="project" value="InterPro"/>
</dbReference>
<organism evidence="3 4">
    <name type="scientific">Sulfitobacter delicatus</name>
    <dbReference type="NCBI Taxonomy" id="218672"/>
    <lineage>
        <taxon>Bacteria</taxon>
        <taxon>Pseudomonadati</taxon>
        <taxon>Pseudomonadota</taxon>
        <taxon>Alphaproteobacteria</taxon>
        <taxon>Rhodobacterales</taxon>
        <taxon>Roseobacteraceae</taxon>
        <taxon>Sulfitobacter</taxon>
    </lineage>
</organism>
<accession>A0A1G7XUJ7</accession>
<evidence type="ECO:0000313" key="3">
    <source>
        <dbReference type="EMBL" id="SDG87713.1"/>
    </source>
</evidence>
<dbReference type="OrthoDB" id="7355832at2"/>
<dbReference type="SUPFAM" id="SSF50129">
    <property type="entry name" value="GroES-like"/>
    <property type="match status" value="1"/>
</dbReference>
<evidence type="ECO:0000259" key="2">
    <source>
        <dbReference type="SMART" id="SM00829"/>
    </source>
</evidence>
<dbReference type="EMBL" id="FNBP01000013">
    <property type="protein sequence ID" value="SDG87713.1"/>
    <property type="molecule type" value="Genomic_DNA"/>
</dbReference>
<dbReference type="Pfam" id="PF00107">
    <property type="entry name" value="ADH_zinc_N"/>
    <property type="match status" value="1"/>
</dbReference>
<dbReference type="PANTHER" id="PTHR44154:SF1">
    <property type="entry name" value="QUINONE OXIDOREDUCTASE"/>
    <property type="match status" value="1"/>
</dbReference>
<evidence type="ECO:0000313" key="4">
    <source>
        <dbReference type="Proteomes" id="UP000199399"/>
    </source>
</evidence>
<feature type="domain" description="Enoyl reductase (ER)" evidence="2">
    <location>
        <begin position="11"/>
        <end position="326"/>
    </location>
</feature>
<dbReference type="InterPro" id="IPR013149">
    <property type="entry name" value="ADH-like_C"/>
</dbReference>
<dbReference type="PANTHER" id="PTHR44154">
    <property type="entry name" value="QUINONE OXIDOREDUCTASE"/>
    <property type="match status" value="1"/>
</dbReference>
<dbReference type="SUPFAM" id="SSF51735">
    <property type="entry name" value="NAD(P)-binding Rossmann-fold domains"/>
    <property type="match status" value="1"/>
</dbReference>
<dbReference type="InterPro" id="IPR051603">
    <property type="entry name" value="Zinc-ADH_QOR/CCCR"/>
</dbReference>
<dbReference type="Proteomes" id="UP000199399">
    <property type="component" value="Unassembled WGS sequence"/>
</dbReference>
<keyword evidence="1" id="KW-0521">NADP</keyword>
<dbReference type="SMART" id="SM00829">
    <property type="entry name" value="PKS_ER"/>
    <property type="match status" value="1"/>
</dbReference>
<dbReference type="STRING" id="218672.SAMN04489759_11361"/>
<dbReference type="CDD" id="cd08253">
    <property type="entry name" value="zeta_crystallin"/>
    <property type="match status" value="1"/>
</dbReference>
<proteinExistence type="predicted"/>
<reference evidence="4" key="1">
    <citation type="submission" date="2016-10" db="EMBL/GenBank/DDBJ databases">
        <authorList>
            <person name="Varghese N."/>
            <person name="Submissions S."/>
        </authorList>
    </citation>
    <scope>NUCLEOTIDE SEQUENCE [LARGE SCALE GENOMIC DNA]</scope>
    <source>
        <strain evidence="4">DSM 16477</strain>
    </source>
</reference>
<dbReference type="Gene3D" id="3.90.180.10">
    <property type="entry name" value="Medium-chain alcohol dehydrogenases, catalytic domain"/>
    <property type="match status" value="1"/>
</dbReference>
<dbReference type="InterPro" id="IPR013154">
    <property type="entry name" value="ADH-like_N"/>
</dbReference>